<organism evidence="2 3">
    <name type="scientific">Liparis tanakae</name>
    <name type="common">Tanaka's snailfish</name>
    <dbReference type="NCBI Taxonomy" id="230148"/>
    <lineage>
        <taxon>Eukaryota</taxon>
        <taxon>Metazoa</taxon>
        <taxon>Chordata</taxon>
        <taxon>Craniata</taxon>
        <taxon>Vertebrata</taxon>
        <taxon>Euteleostomi</taxon>
        <taxon>Actinopterygii</taxon>
        <taxon>Neopterygii</taxon>
        <taxon>Teleostei</taxon>
        <taxon>Neoteleostei</taxon>
        <taxon>Acanthomorphata</taxon>
        <taxon>Eupercaria</taxon>
        <taxon>Perciformes</taxon>
        <taxon>Cottioidei</taxon>
        <taxon>Cottales</taxon>
        <taxon>Liparidae</taxon>
        <taxon>Liparis</taxon>
    </lineage>
</organism>
<keyword evidence="3" id="KW-1185">Reference proteome</keyword>
<evidence type="ECO:0000313" key="3">
    <source>
        <dbReference type="Proteomes" id="UP000314294"/>
    </source>
</evidence>
<accession>A0A4Z2ICX2</accession>
<dbReference type="EMBL" id="SRLO01000099">
    <property type="protein sequence ID" value="TNN75800.1"/>
    <property type="molecule type" value="Genomic_DNA"/>
</dbReference>
<name>A0A4Z2ICX2_9TELE</name>
<proteinExistence type="predicted"/>
<gene>
    <name evidence="2" type="ORF">EYF80_013947</name>
</gene>
<feature type="compositionally biased region" description="Basic and acidic residues" evidence="1">
    <location>
        <begin position="48"/>
        <end position="70"/>
    </location>
</feature>
<reference evidence="2 3" key="1">
    <citation type="submission" date="2019-03" db="EMBL/GenBank/DDBJ databases">
        <title>First draft genome of Liparis tanakae, snailfish: a comprehensive survey of snailfish specific genes.</title>
        <authorList>
            <person name="Kim W."/>
            <person name="Song I."/>
            <person name="Jeong J.-H."/>
            <person name="Kim D."/>
            <person name="Kim S."/>
            <person name="Ryu S."/>
            <person name="Song J.Y."/>
            <person name="Lee S.K."/>
        </authorList>
    </citation>
    <scope>NUCLEOTIDE SEQUENCE [LARGE SCALE GENOMIC DNA]</scope>
    <source>
        <tissue evidence="2">Muscle</tissue>
    </source>
</reference>
<protein>
    <submittedName>
        <fullName evidence="2">Uncharacterized protein</fullName>
    </submittedName>
</protein>
<comment type="caution">
    <text evidence="2">The sequence shown here is derived from an EMBL/GenBank/DDBJ whole genome shotgun (WGS) entry which is preliminary data.</text>
</comment>
<evidence type="ECO:0000256" key="1">
    <source>
        <dbReference type="SAM" id="MobiDB-lite"/>
    </source>
</evidence>
<dbReference type="AlphaFoldDB" id="A0A4Z2ICX2"/>
<dbReference type="Proteomes" id="UP000314294">
    <property type="component" value="Unassembled WGS sequence"/>
</dbReference>
<feature type="region of interest" description="Disordered" evidence="1">
    <location>
        <begin position="46"/>
        <end position="70"/>
    </location>
</feature>
<sequence>MTEQPTAKQDRVQAPSRFLPTAALAMRWHRLQRPLTCLTWPCPRLQPPHREHVSSRPTDKQDEAGRELGKARRTCRCWTRLYRQDCA</sequence>
<evidence type="ECO:0000313" key="2">
    <source>
        <dbReference type="EMBL" id="TNN75800.1"/>
    </source>
</evidence>